<feature type="region of interest" description="Disordered" evidence="1">
    <location>
        <begin position="97"/>
        <end position="119"/>
    </location>
</feature>
<gene>
    <name evidence="2" type="ORF">E2C01_040276</name>
</gene>
<protein>
    <submittedName>
        <fullName evidence="2">Uncharacterized protein</fullName>
    </submittedName>
</protein>
<sequence>MHRGAIEPLTIHDPSTPYHRHPDLPSQKILLPPIADSNLLLLRRTNKAAASERGAPRLALLQISFLVAHLTANDSSMPPSPSLTVVDSLASQNHYPNTCSYSSPSPSPPDTVRTESCPLRHPEHPPTLLLRCFPFPILRSLFPVSSHSIVLSAILGSVPSPLSPLL</sequence>
<keyword evidence="3" id="KW-1185">Reference proteome</keyword>
<organism evidence="2 3">
    <name type="scientific">Portunus trituberculatus</name>
    <name type="common">Swimming crab</name>
    <name type="synonym">Neptunus trituberculatus</name>
    <dbReference type="NCBI Taxonomy" id="210409"/>
    <lineage>
        <taxon>Eukaryota</taxon>
        <taxon>Metazoa</taxon>
        <taxon>Ecdysozoa</taxon>
        <taxon>Arthropoda</taxon>
        <taxon>Crustacea</taxon>
        <taxon>Multicrustacea</taxon>
        <taxon>Malacostraca</taxon>
        <taxon>Eumalacostraca</taxon>
        <taxon>Eucarida</taxon>
        <taxon>Decapoda</taxon>
        <taxon>Pleocyemata</taxon>
        <taxon>Brachyura</taxon>
        <taxon>Eubrachyura</taxon>
        <taxon>Portunoidea</taxon>
        <taxon>Portunidae</taxon>
        <taxon>Portuninae</taxon>
        <taxon>Portunus</taxon>
    </lineage>
</organism>
<dbReference type="EMBL" id="VSRR010007266">
    <property type="protein sequence ID" value="MPC46556.1"/>
    <property type="molecule type" value="Genomic_DNA"/>
</dbReference>
<name>A0A5B7FM43_PORTR</name>
<evidence type="ECO:0000313" key="2">
    <source>
        <dbReference type="EMBL" id="MPC46556.1"/>
    </source>
</evidence>
<comment type="caution">
    <text evidence="2">The sequence shown here is derived from an EMBL/GenBank/DDBJ whole genome shotgun (WGS) entry which is preliminary data.</text>
</comment>
<dbReference type="AlphaFoldDB" id="A0A5B7FM43"/>
<reference evidence="2 3" key="1">
    <citation type="submission" date="2019-05" db="EMBL/GenBank/DDBJ databases">
        <title>Another draft genome of Portunus trituberculatus and its Hox gene families provides insights of decapod evolution.</title>
        <authorList>
            <person name="Jeong J.-H."/>
            <person name="Song I."/>
            <person name="Kim S."/>
            <person name="Choi T."/>
            <person name="Kim D."/>
            <person name="Ryu S."/>
            <person name="Kim W."/>
        </authorList>
    </citation>
    <scope>NUCLEOTIDE SEQUENCE [LARGE SCALE GENOMIC DNA]</scope>
    <source>
        <tissue evidence="2">Muscle</tissue>
    </source>
</reference>
<evidence type="ECO:0000313" key="3">
    <source>
        <dbReference type="Proteomes" id="UP000324222"/>
    </source>
</evidence>
<accession>A0A5B7FM43</accession>
<dbReference type="Proteomes" id="UP000324222">
    <property type="component" value="Unassembled WGS sequence"/>
</dbReference>
<proteinExistence type="predicted"/>
<evidence type="ECO:0000256" key="1">
    <source>
        <dbReference type="SAM" id="MobiDB-lite"/>
    </source>
</evidence>
<feature type="region of interest" description="Disordered" evidence="1">
    <location>
        <begin position="1"/>
        <end position="22"/>
    </location>
</feature>